<evidence type="ECO:0000256" key="2">
    <source>
        <dbReference type="ARBA" id="ARBA00022676"/>
    </source>
</evidence>
<dbReference type="InterPro" id="IPR029044">
    <property type="entry name" value="Nucleotide-diphossugar_trans"/>
</dbReference>
<dbReference type="PANTHER" id="PTHR43398">
    <property type="entry name" value="DOLICHOL-PHOSPHATE MANNOSYLTRANSFERASE SUBUNIT 1"/>
    <property type="match status" value="1"/>
</dbReference>
<dbReference type="Proteomes" id="UP000178347">
    <property type="component" value="Unassembled WGS sequence"/>
</dbReference>
<evidence type="ECO:0000313" key="6">
    <source>
        <dbReference type="Proteomes" id="UP000178347"/>
    </source>
</evidence>
<proteinExistence type="inferred from homology"/>
<evidence type="ECO:0000313" key="5">
    <source>
        <dbReference type="EMBL" id="OGH74418.1"/>
    </source>
</evidence>
<comment type="caution">
    <text evidence="5">The sequence shown here is derived from an EMBL/GenBank/DDBJ whole genome shotgun (WGS) entry which is preliminary data.</text>
</comment>
<evidence type="ECO:0000259" key="4">
    <source>
        <dbReference type="Pfam" id="PF00535"/>
    </source>
</evidence>
<reference evidence="5 6" key="1">
    <citation type="journal article" date="2016" name="Nat. Commun.">
        <title>Thousands of microbial genomes shed light on interconnected biogeochemical processes in an aquifer system.</title>
        <authorList>
            <person name="Anantharaman K."/>
            <person name="Brown C.T."/>
            <person name="Hug L.A."/>
            <person name="Sharon I."/>
            <person name="Castelle C.J."/>
            <person name="Probst A.J."/>
            <person name="Thomas B.C."/>
            <person name="Singh A."/>
            <person name="Wilkins M.J."/>
            <person name="Karaoz U."/>
            <person name="Brodie E.L."/>
            <person name="Williams K.H."/>
            <person name="Hubbard S.S."/>
            <person name="Banfield J.F."/>
        </authorList>
    </citation>
    <scope>NUCLEOTIDE SEQUENCE [LARGE SCALE GENOMIC DNA]</scope>
</reference>
<organism evidence="5 6">
    <name type="scientific">Candidatus Magasanikbacteria bacterium RIFCSPLOWO2_12_FULL_43_12</name>
    <dbReference type="NCBI Taxonomy" id="1798692"/>
    <lineage>
        <taxon>Bacteria</taxon>
        <taxon>Candidatus Magasanikiibacteriota</taxon>
    </lineage>
</organism>
<dbReference type="Gene3D" id="3.90.550.10">
    <property type="entry name" value="Spore Coat Polysaccharide Biosynthesis Protein SpsA, Chain A"/>
    <property type="match status" value="1"/>
</dbReference>
<dbReference type="CDD" id="cd06442">
    <property type="entry name" value="DPM1_like"/>
    <property type="match status" value="1"/>
</dbReference>
<sequence>MKPVIVIPTYNEAENIEKIIKKIFSLGIDGLELIIVDDNSPDGTAQIVKKFSIFNFQFSNPAEQRPPSIHLIERTRKLGLGSAYIAGFKKALDIGADFILEMDADFSHDPDDLPKLLEAAQTTDLVIGSRKIPGGKIIGWGLYRKLTSNGAMWFSRFLLGIKTKDVTSGFRCFRRRTLESIPLDEIKSNGYAFQEEMLYRAQKAGFKIIETPVTFIDRRVGKSKLSKKDIIEFFLIILKLKKIKV</sequence>
<dbReference type="STRING" id="1798692.A3G00_00990"/>
<dbReference type="GO" id="GO:0004582">
    <property type="term" value="F:dolichyl-phosphate beta-D-mannosyltransferase activity"/>
    <property type="evidence" value="ECO:0007669"/>
    <property type="project" value="InterPro"/>
</dbReference>
<dbReference type="EMBL" id="MFQN01000016">
    <property type="protein sequence ID" value="OGH74418.1"/>
    <property type="molecule type" value="Genomic_DNA"/>
</dbReference>
<dbReference type="GO" id="GO:0009247">
    <property type="term" value="P:glycolipid biosynthetic process"/>
    <property type="evidence" value="ECO:0007669"/>
    <property type="project" value="TreeGrafter"/>
</dbReference>
<keyword evidence="3" id="KW-0808">Transferase</keyword>
<dbReference type="SUPFAM" id="SSF53448">
    <property type="entry name" value="Nucleotide-diphospho-sugar transferases"/>
    <property type="match status" value="1"/>
</dbReference>
<dbReference type="InterPro" id="IPR001173">
    <property type="entry name" value="Glyco_trans_2-like"/>
</dbReference>
<evidence type="ECO:0000256" key="3">
    <source>
        <dbReference type="ARBA" id="ARBA00022679"/>
    </source>
</evidence>
<evidence type="ECO:0000256" key="1">
    <source>
        <dbReference type="ARBA" id="ARBA00006739"/>
    </source>
</evidence>
<keyword evidence="2" id="KW-0328">Glycosyltransferase</keyword>
<feature type="domain" description="Glycosyltransferase 2-like" evidence="4">
    <location>
        <begin position="5"/>
        <end position="179"/>
    </location>
</feature>
<dbReference type="Pfam" id="PF00535">
    <property type="entry name" value="Glycos_transf_2"/>
    <property type="match status" value="1"/>
</dbReference>
<accession>A0A1F6MS89</accession>
<protein>
    <recommendedName>
        <fullName evidence="4">Glycosyltransferase 2-like domain-containing protein</fullName>
    </recommendedName>
</protein>
<gene>
    <name evidence="5" type="ORF">A3G00_00990</name>
</gene>
<dbReference type="GO" id="GO:0016020">
    <property type="term" value="C:membrane"/>
    <property type="evidence" value="ECO:0007669"/>
    <property type="project" value="GOC"/>
</dbReference>
<dbReference type="InterPro" id="IPR039528">
    <property type="entry name" value="DPM1-like"/>
</dbReference>
<dbReference type="AlphaFoldDB" id="A0A1F6MS89"/>
<dbReference type="PANTHER" id="PTHR43398:SF1">
    <property type="entry name" value="DOLICHOL-PHOSPHATE MANNOSYLTRANSFERASE SUBUNIT 1"/>
    <property type="match status" value="1"/>
</dbReference>
<name>A0A1F6MS89_9BACT</name>
<dbReference type="FunFam" id="3.90.550.10:FF:000122">
    <property type="entry name" value="Dolichol-phosphate mannosyltransferase subunit 1"/>
    <property type="match status" value="1"/>
</dbReference>
<comment type="similarity">
    <text evidence="1">Belongs to the glycosyltransferase 2 family.</text>
</comment>